<dbReference type="CDD" id="cd16917">
    <property type="entry name" value="HATPase_UhpB-NarQ-NarX-like"/>
    <property type="match status" value="1"/>
</dbReference>
<keyword evidence="3" id="KW-0808">Transferase</keyword>
<protein>
    <recommendedName>
        <fullName evidence="2">histidine kinase</fullName>
        <ecNumber evidence="2">2.7.13.3</ecNumber>
    </recommendedName>
</protein>
<dbReference type="InterPro" id="IPR050482">
    <property type="entry name" value="Sensor_HK_TwoCompSys"/>
</dbReference>
<dbReference type="Gene3D" id="1.20.5.1930">
    <property type="match status" value="1"/>
</dbReference>
<feature type="domain" description="Histidine kinase/HSP90-like ATPase" evidence="8">
    <location>
        <begin position="306"/>
        <end position="400"/>
    </location>
</feature>
<dbReference type="Pfam" id="PF05384">
    <property type="entry name" value="DegS"/>
    <property type="match status" value="1"/>
</dbReference>
<keyword evidence="4 9" id="KW-0418">Kinase</keyword>
<dbReference type="SUPFAM" id="SSF55874">
    <property type="entry name" value="ATPase domain of HSP90 chaperone/DNA topoisomerase II/histidine kinase"/>
    <property type="match status" value="1"/>
</dbReference>
<dbReference type="GO" id="GO:0000155">
    <property type="term" value="F:phosphorelay sensor kinase activity"/>
    <property type="evidence" value="ECO:0007669"/>
    <property type="project" value="InterPro"/>
</dbReference>
<sequence>MSHAERLARLKKDRKRQTQGESMNNTIDGKILDKIVKNTLDAIEQSKMQIFDIYEAAKNEMESVKKDVERVKQATVDIIFVVDELEQKEKRARLKLMAVSRNFHIHTEEDIKKTYDETKNIQVELAVAREHEQNLKRQRDDLEIRLRSLKKTVDKAQNLVSQVGVVLGYLGSQMEGVAVQLETLQQSQAFGAKIIKAQEEERLRVAREIHDGPAQAMANVVFRAEVCERLIDVDVERVKTELKSLRTQVRSCLKETRKIIFDLRPMTLDDLGLLPTVRRFLETMQDRSELICEVRTIGEEKRLDPYVEIGLFRVIQEAVNNVEKHAQASRVLVFIEFRRDFVMAIVDDNGKGFDVDSAAIGIESFGVLGMRERINLLRGRLEIKSEEGKGSRVIIKIPLN</sequence>
<feature type="region of interest" description="Disordered" evidence="7">
    <location>
        <begin position="1"/>
        <end position="24"/>
    </location>
</feature>
<dbReference type="Pfam" id="PF07730">
    <property type="entry name" value="HisKA_3"/>
    <property type="match status" value="1"/>
</dbReference>
<dbReference type="GO" id="GO:0016020">
    <property type="term" value="C:membrane"/>
    <property type="evidence" value="ECO:0007669"/>
    <property type="project" value="InterPro"/>
</dbReference>
<accession>A0A1M6HJ67</accession>
<dbReference type="PANTHER" id="PTHR24421:SF55">
    <property type="entry name" value="SENSOR HISTIDINE KINASE YDFH"/>
    <property type="match status" value="1"/>
</dbReference>
<evidence type="ECO:0000256" key="1">
    <source>
        <dbReference type="ARBA" id="ARBA00000085"/>
    </source>
</evidence>
<evidence type="ECO:0000259" key="8">
    <source>
        <dbReference type="SMART" id="SM00387"/>
    </source>
</evidence>
<feature type="coiled-coil region" evidence="6">
    <location>
        <begin position="54"/>
        <end position="159"/>
    </location>
</feature>
<gene>
    <name evidence="9" type="ORF">SAMN02745170_01999</name>
</gene>
<dbReference type="AlphaFoldDB" id="A0A1M6HJ67"/>
<evidence type="ECO:0000256" key="4">
    <source>
        <dbReference type="ARBA" id="ARBA00022777"/>
    </source>
</evidence>
<dbReference type="InterPro" id="IPR008595">
    <property type="entry name" value="DegS"/>
</dbReference>
<dbReference type="PANTHER" id="PTHR24421">
    <property type="entry name" value="NITRATE/NITRITE SENSOR PROTEIN NARX-RELATED"/>
    <property type="match status" value="1"/>
</dbReference>
<dbReference type="InterPro" id="IPR036890">
    <property type="entry name" value="HATPase_C_sf"/>
</dbReference>
<dbReference type="Proteomes" id="UP000322917">
    <property type="component" value="Unassembled WGS sequence"/>
</dbReference>
<keyword evidence="5" id="KW-0902">Two-component regulatory system</keyword>
<evidence type="ECO:0000256" key="7">
    <source>
        <dbReference type="SAM" id="MobiDB-lite"/>
    </source>
</evidence>
<dbReference type="EMBL" id="FQZD01000014">
    <property type="protein sequence ID" value="SHJ22192.1"/>
    <property type="molecule type" value="Genomic_DNA"/>
</dbReference>
<reference evidence="9 10" key="1">
    <citation type="submission" date="2016-11" db="EMBL/GenBank/DDBJ databases">
        <authorList>
            <person name="Varghese N."/>
            <person name="Submissions S."/>
        </authorList>
    </citation>
    <scope>NUCLEOTIDE SEQUENCE [LARGE SCALE GENOMIC DNA]</scope>
    <source>
        <strain evidence="9 10">DSM 15287</strain>
    </source>
</reference>
<evidence type="ECO:0000256" key="2">
    <source>
        <dbReference type="ARBA" id="ARBA00012438"/>
    </source>
</evidence>
<comment type="catalytic activity">
    <reaction evidence="1">
        <text>ATP + protein L-histidine = ADP + protein N-phospho-L-histidine.</text>
        <dbReference type="EC" id="2.7.13.3"/>
    </reaction>
</comment>
<dbReference type="Gene3D" id="3.30.565.10">
    <property type="entry name" value="Histidine kinase-like ATPase, C-terminal domain"/>
    <property type="match status" value="1"/>
</dbReference>
<dbReference type="InterPro" id="IPR011712">
    <property type="entry name" value="Sig_transdc_His_kin_sub3_dim/P"/>
</dbReference>
<organism evidence="9 10">
    <name type="scientific">Propionispora hippei DSM 15287</name>
    <dbReference type="NCBI Taxonomy" id="1123003"/>
    <lineage>
        <taxon>Bacteria</taxon>
        <taxon>Bacillati</taxon>
        <taxon>Bacillota</taxon>
        <taxon>Negativicutes</taxon>
        <taxon>Selenomonadales</taxon>
        <taxon>Sporomusaceae</taxon>
        <taxon>Propionispora</taxon>
    </lineage>
</organism>
<evidence type="ECO:0000313" key="10">
    <source>
        <dbReference type="Proteomes" id="UP000322917"/>
    </source>
</evidence>
<proteinExistence type="predicted"/>
<evidence type="ECO:0000313" key="9">
    <source>
        <dbReference type="EMBL" id="SHJ22192.1"/>
    </source>
</evidence>
<dbReference type="Pfam" id="PF02518">
    <property type="entry name" value="HATPase_c"/>
    <property type="match status" value="1"/>
</dbReference>
<dbReference type="InterPro" id="IPR003594">
    <property type="entry name" value="HATPase_dom"/>
</dbReference>
<keyword evidence="10" id="KW-1185">Reference proteome</keyword>
<keyword evidence="6" id="KW-0175">Coiled coil</keyword>
<dbReference type="PIRSF" id="PIRSF003169">
    <property type="entry name" value="STHK_DegS"/>
    <property type="match status" value="1"/>
</dbReference>
<dbReference type="InterPro" id="IPR016381">
    <property type="entry name" value="Sig_transdc_His_kinase_DegS"/>
</dbReference>
<dbReference type="GO" id="GO:0046983">
    <property type="term" value="F:protein dimerization activity"/>
    <property type="evidence" value="ECO:0007669"/>
    <property type="project" value="InterPro"/>
</dbReference>
<name>A0A1M6HJ67_9FIRM</name>
<evidence type="ECO:0000256" key="6">
    <source>
        <dbReference type="SAM" id="Coils"/>
    </source>
</evidence>
<evidence type="ECO:0000256" key="5">
    <source>
        <dbReference type="ARBA" id="ARBA00023012"/>
    </source>
</evidence>
<evidence type="ECO:0000256" key="3">
    <source>
        <dbReference type="ARBA" id="ARBA00022679"/>
    </source>
</evidence>
<dbReference type="SMART" id="SM00387">
    <property type="entry name" value="HATPase_c"/>
    <property type="match status" value="1"/>
</dbReference>
<dbReference type="EC" id="2.7.13.3" evidence="2"/>
<feature type="compositionally biased region" description="Basic and acidic residues" evidence="7">
    <location>
        <begin position="1"/>
        <end position="10"/>
    </location>
</feature>